<evidence type="ECO:0000256" key="8">
    <source>
        <dbReference type="PIRSR" id="PIRSR602401-1"/>
    </source>
</evidence>
<keyword evidence="10" id="KW-0812">Transmembrane</keyword>
<reference evidence="11 12" key="1">
    <citation type="journal article" date="2021" name="Nat. Plants">
        <title>The Taxus genome provides insights into paclitaxel biosynthesis.</title>
        <authorList>
            <person name="Xiong X."/>
            <person name="Gou J."/>
            <person name="Liao Q."/>
            <person name="Li Y."/>
            <person name="Zhou Q."/>
            <person name="Bi G."/>
            <person name="Li C."/>
            <person name="Du R."/>
            <person name="Wang X."/>
            <person name="Sun T."/>
            <person name="Guo L."/>
            <person name="Liang H."/>
            <person name="Lu P."/>
            <person name="Wu Y."/>
            <person name="Zhang Z."/>
            <person name="Ro D.K."/>
            <person name="Shang Y."/>
            <person name="Huang S."/>
            <person name="Yan J."/>
        </authorList>
    </citation>
    <scope>NUCLEOTIDE SEQUENCE [LARGE SCALE GENOMIC DNA]</scope>
    <source>
        <strain evidence="11">Ta-2019</strain>
    </source>
</reference>
<name>A0AA38LDM7_TAXCH</name>
<feature type="binding site" description="axial binding residue" evidence="8">
    <location>
        <position position="455"/>
    </location>
    <ligand>
        <name>heme</name>
        <dbReference type="ChEBI" id="CHEBI:30413"/>
    </ligand>
    <ligandPart>
        <name>Fe</name>
        <dbReference type="ChEBI" id="CHEBI:18248"/>
    </ligandPart>
</feature>
<dbReference type="SUPFAM" id="SSF48264">
    <property type="entry name" value="Cytochrome P450"/>
    <property type="match status" value="1"/>
</dbReference>
<dbReference type="GO" id="GO:0044550">
    <property type="term" value="P:secondary metabolite biosynthetic process"/>
    <property type="evidence" value="ECO:0007669"/>
    <property type="project" value="UniProtKB-ARBA"/>
</dbReference>
<dbReference type="Proteomes" id="UP000824469">
    <property type="component" value="Unassembled WGS sequence"/>
</dbReference>
<evidence type="ECO:0000256" key="2">
    <source>
        <dbReference type="ARBA" id="ARBA00010617"/>
    </source>
</evidence>
<evidence type="ECO:0000256" key="7">
    <source>
        <dbReference type="ARBA" id="ARBA00023059"/>
    </source>
</evidence>
<keyword evidence="10" id="KW-0472">Membrane</keyword>
<dbReference type="Gene3D" id="1.10.630.10">
    <property type="entry name" value="Cytochrome P450"/>
    <property type="match status" value="1"/>
</dbReference>
<keyword evidence="4 8" id="KW-0479">Metal-binding</keyword>
<dbReference type="GO" id="GO:0042617">
    <property type="term" value="P:paclitaxel biosynthetic process"/>
    <property type="evidence" value="ECO:0007669"/>
    <property type="project" value="UniProtKB-KW"/>
</dbReference>
<dbReference type="Pfam" id="PF00067">
    <property type="entry name" value="p450"/>
    <property type="match status" value="1"/>
</dbReference>
<keyword evidence="10" id="KW-1133">Transmembrane helix</keyword>
<comment type="pathway">
    <text evidence="1">Alkaloid biosynthesis; taxol biosynthesis.</text>
</comment>
<evidence type="ECO:0008006" key="13">
    <source>
        <dbReference type="Google" id="ProtNLM"/>
    </source>
</evidence>
<dbReference type="PANTHER" id="PTHR47944:SF4">
    <property type="entry name" value="OS09G0441700 PROTEIN"/>
    <property type="match status" value="1"/>
</dbReference>
<evidence type="ECO:0000256" key="5">
    <source>
        <dbReference type="ARBA" id="ARBA00023002"/>
    </source>
</evidence>
<accession>A0AA38LDM7</accession>
<dbReference type="InterPro" id="IPR017972">
    <property type="entry name" value="Cyt_P450_CS"/>
</dbReference>
<dbReference type="InterPro" id="IPR002401">
    <property type="entry name" value="Cyt_P450_E_grp-I"/>
</dbReference>
<dbReference type="FunFam" id="1.10.630.10:FF:000011">
    <property type="entry name" value="Cytochrome P450 83B1"/>
    <property type="match status" value="1"/>
</dbReference>
<evidence type="ECO:0000313" key="11">
    <source>
        <dbReference type="EMBL" id="KAH9317855.1"/>
    </source>
</evidence>
<comment type="caution">
    <text evidence="11">The sequence shown here is derived from an EMBL/GenBank/DDBJ whole genome shotgun (WGS) entry which is preliminary data.</text>
</comment>
<gene>
    <name evidence="11" type="ORF">KI387_019624</name>
</gene>
<keyword evidence="12" id="KW-1185">Reference proteome</keyword>
<evidence type="ECO:0000256" key="9">
    <source>
        <dbReference type="RuleBase" id="RU000461"/>
    </source>
</evidence>
<dbReference type="PROSITE" id="PS00086">
    <property type="entry name" value="CYTOCHROME_P450"/>
    <property type="match status" value="1"/>
</dbReference>
<evidence type="ECO:0000256" key="1">
    <source>
        <dbReference type="ARBA" id="ARBA00005122"/>
    </source>
</evidence>
<evidence type="ECO:0000256" key="10">
    <source>
        <dbReference type="SAM" id="Phobius"/>
    </source>
</evidence>
<keyword evidence="7" id="KW-0876">Taxol biosynthesis</keyword>
<dbReference type="CDD" id="cd11072">
    <property type="entry name" value="CYP71-like"/>
    <property type="match status" value="1"/>
</dbReference>
<dbReference type="EMBL" id="JAHRHJ020000004">
    <property type="protein sequence ID" value="KAH9317855.1"/>
    <property type="molecule type" value="Genomic_DNA"/>
</dbReference>
<keyword evidence="6 8" id="KW-0408">Iron</keyword>
<protein>
    <recommendedName>
        <fullName evidence="13">Cytochrome P450</fullName>
    </recommendedName>
</protein>
<proteinExistence type="inferred from homology"/>
<feature type="transmembrane region" description="Helical" evidence="10">
    <location>
        <begin position="6"/>
        <end position="33"/>
    </location>
</feature>
<dbReference type="GO" id="GO:0020037">
    <property type="term" value="F:heme binding"/>
    <property type="evidence" value="ECO:0007669"/>
    <property type="project" value="InterPro"/>
</dbReference>
<dbReference type="AlphaFoldDB" id="A0AA38LDM7"/>
<dbReference type="InterPro" id="IPR001128">
    <property type="entry name" value="Cyt_P450"/>
</dbReference>
<dbReference type="PANTHER" id="PTHR47944">
    <property type="entry name" value="CYTOCHROME P450 98A9"/>
    <property type="match status" value="1"/>
</dbReference>
<dbReference type="InterPro" id="IPR036396">
    <property type="entry name" value="Cyt_P450_sf"/>
</dbReference>
<dbReference type="GO" id="GO:0004497">
    <property type="term" value="F:monooxygenase activity"/>
    <property type="evidence" value="ECO:0007669"/>
    <property type="project" value="UniProtKB-KW"/>
</dbReference>
<dbReference type="PRINTS" id="PR00385">
    <property type="entry name" value="P450"/>
</dbReference>
<feature type="non-terminal residue" evidence="11">
    <location>
        <position position="1"/>
    </location>
</feature>
<sequence>MSTQILILQLFCFVKGNGFSTALAALLLAWIFFKFSSWASKSKKNLRLPPGPMALPVIGNLHRLGKLPHRSLADLASKYGPIMFLRLGSVPTVVVSSAEMSKEILKTHDQKFASRPRMSFANNVLYDSSSLGFAAYGDYWKHIRKAVTSQLLGPKSLESLKSMRAQEMRAMVDGLTQHCNSPVNISELAFSVTTSMSCKMNLGINYSESRTGFNIIELVHEFFYIGGIFNIGDFIPWVNWMDVQGVNRRQKNLHRKFDAFLDKILEEHLQARARGEPMGDFTDELLGLMDHPEHKFTRDEVKANMLEMLFTAIDTSSLTTEWAMSELLAGPPSLMEKVQHELERVVGAGKKYVEESDLADLEYLRAVVKETLRVHLPVPLLLPRQATEDCQIGGYHIPRGCHVTVNAWAGARDPNAWGMDAELFRPERFVEETVDLDVKGQHFEVLPFGGGRRICPGMALGLKVVQLLLANLVHSFNWRLPNGMQARDLDMREEFGLSTPRAVPL</sequence>
<dbReference type="PRINTS" id="PR00463">
    <property type="entry name" value="EP450I"/>
</dbReference>
<evidence type="ECO:0000256" key="3">
    <source>
        <dbReference type="ARBA" id="ARBA00022617"/>
    </source>
</evidence>
<keyword evidence="9" id="KW-0503">Monooxygenase</keyword>
<keyword evidence="3 8" id="KW-0349">Heme</keyword>
<comment type="similarity">
    <text evidence="2 9">Belongs to the cytochrome P450 family.</text>
</comment>
<evidence type="ECO:0000313" key="12">
    <source>
        <dbReference type="Proteomes" id="UP000824469"/>
    </source>
</evidence>
<evidence type="ECO:0000256" key="6">
    <source>
        <dbReference type="ARBA" id="ARBA00023004"/>
    </source>
</evidence>
<evidence type="ECO:0000256" key="4">
    <source>
        <dbReference type="ARBA" id="ARBA00022723"/>
    </source>
</evidence>
<comment type="cofactor">
    <cofactor evidence="8">
        <name>heme</name>
        <dbReference type="ChEBI" id="CHEBI:30413"/>
    </cofactor>
</comment>
<keyword evidence="5 9" id="KW-0560">Oxidoreductase</keyword>
<organism evidence="11 12">
    <name type="scientific">Taxus chinensis</name>
    <name type="common">Chinese yew</name>
    <name type="synonym">Taxus wallichiana var. chinensis</name>
    <dbReference type="NCBI Taxonomy" id="29808"/>
    <lineage>
        <taxon>Eukaryota</taxon>
        <taxon>Viridiplantae</taxon>
        <taxon>Streptophyta</taxon>
        <taxon>Embryophyta</taxon>
        <taxon>Tracheophyta</taxon>
        <taxon>Spermatophyta</taxon>
        <taxon>Pinopsida</taxon>
        <taxon>Pinidae</taxon>
        <taxon>Conifers II</taxon>
        <taxon>Cupressales</taxon>
        <taxon>Taxaceae</taxon>
        <taxon>Taxus</taxon>
    </lineage>
</organism>
<dbReference type="GO" id="GO:0016705">
    <property type="term" value="F:oxidoreductase activity, acting on paired donors, with incorporation or reduction of molecular oxygen"/>
    <property type="evidence" value="ECO:0007669"/>
    <property type="project" value="InterPro"/>
</dbReference>
<dbReference type="GO" id="GO:0005506">
    <property type="term" value="F:iron ion binding"/>
    <property type="evidence" value="ECO:0007669"/>
    <property type="project" value="InterPro"/>
</dbReference>